<evidence type="ECO:0000259" key="1">
    <source>
        <dbReference type="Pfam" id="PF22908"/>
    </source>
</evidence>
<dbReference type="InterPro" id="IPR013083">
    <property type="entry name" value="Znf_RING/FYVE/PHD"/>
</dbReference>
<dbReference type="PANTHER" id="PTHR46235">
    <property type="entry name" value="PHD FINGER-CONTAINING PROTEIN DDB_G0268158"/>
    <property type="match status" value="1"/>
</dbReference>
<proteinExistence type="predicted"/>
<organism evidence="2 3">
    <name type="scientific">Tanacetum coccineum</name>
    <dbReference type="NCBI Taxonomy" id="301880"/>
    <lineage>
        <taxon>Eukaryota</taxon>
        <taxon>Viridiplantae</taxon>
        <taxon>Streptophyta</taxon>
        <taxon>Embryophyta</taxon>
        <taxon>Tracheophyta</taxon>
        <taxon>Spermatophyta</taxon>
        <taxon>Magnoliopsida</taxon>
        <taxon>eudicotyledons</taxon>
        <taxon>Gunneridae</taxon>
        <taxon>Pentapetalae</taxon>
        <taxon>asterids</taxon>
        <taxon>campanulids</taxon>
        <taxon>Asterales</taxon>
        <taxon>Asteraceae</taxon>
        <taxon>Asteroideae</taxon>
        <taxon>Anthemideae</taxon>
        <taxon>Anthemidinae</taxon>
        <taxon>Tanacetum</taxon>
    </lineage>
</organism>
<keyword evidence="3" id="KW-1185">Reference proteome</keyword>
<reference evidence="2" key="1">
    <citation type="journal article" date="2022" name="Int. J. Mol. Sci.">
        <title>Draft Genome of Tanacetum Coccineum: Genomic Comparison of Closely Related Tanacetum-Family Plants.</title>
        <authorList>
            <person name="Yamashiro T."/>
            <person name="Shiraishi A."/>
            <person name="Nakayama K."/>
            <person name="Satake H."/>
        </authorList>
    </citation>
    <scope>NUCLEOTIDE SEQUENCE</scope>
</reference>
<gene>
    <name evidence="2" type="ORF">Tco_0803980</name>
</gene>
<dbReference type="Proteomes" id="UP001151760">
    <property type="component" value="Unassembled WGS sequence"/>
</dbReference>
<comment type="caution">
    <text evidence="2">The sequence shown here is derived from an EMBL/GenBank/DDBJ whole genome shotgun (WGS) entry which is preliminary data.</text>
</comment>
<dbReference type="PANTHER" id="PTHR46235:SF19">
    <property type="entry name" value="HISTONE-LYSINE N-METHYLTRANSFERASE CHROMATIN REGULATOR PHD FAMILY"/>
    <property type="match status" value="1"/>
</dbReference>
<dbReference type="EMBL" id="BQNB010011928">
    <property type="protein sequence ID" value="GJS97012.1"/>
    <property type="molecule type" value="Genomic_DNA"/>
</dbReference>
<protein>
    <submittedName>
        <fullName evidence="2">Enhanced downy mildew 2-like protein</fullName>
    </submittedName>
</protein>
<evidence type="ECO:0000313" key="2">
    <source>
        <dbReference type="EMBL" id="GJS97012.1"/>
    </source>
</evidence>
<feature type="domain" description="Histone-lysine N-methyltransferase NSD-like PHD zinc finger" evidence="1">
    <location>
        <begin position="304"/>
        <end position="372"/>
    </location>
</feature>
<dbReference type="Gene3D" id="3.30.40.10">
    <property type="entry name" value="Zinc/RING finger domain, C3HC4 (zinc finger)"/>
    <property type="match status" value="2"/>
</dbReference>
<dbReference type="CDD" id="cd15566">
    <property type="entry name" value="PHD3_NSD"/>
    <property type="match status" value="1"/>
</dbReference>
<name>A0ABQ5A6W0_9ASTR</name>
<dbReference type="CDD" id="cd15565">
    <property type="entry name" value="PHD2_NSD"/>
    <property type="match status" value="1"/>
</dbReference>
<reference evidence="2" key="2">
    <citation type="submission" date="2022-01" db="EMBL/GenBank/DDBJ databases">
        <authorList>
            <person name="Yamashiro T."/>
            <person name="Shiraishi A."/>
            <person name="Satake H."/>
            <person name="Nakayama K."/>
        </authorList>
    </citation>
    <scope>NUCLEOTIDE SEQUENCE</scope>
</reference>
<dbReference type="Pfam" id="PF22908">
    <property type="entry name" value="PHD_NSD"/>
    <property type="match status" value="1"/>
</dbReference>
<sequence length="412" mass="45922">MSSTSSSEEDGEITTSVTNYHFSNHRNVPITFTDLPLHLTTTTTTTTDTSSAFLSGTIDNGLQSVYIEVIGWKYDLSVSPEVCVAKKARNERELKWIRLVKPRNSYEIVVRTDLAVVKVLHYLKKCCEATRDEVVSFLAKSCASSNDVIESLESCLADYVPLIRSAMENDKDLAKSKRFLKEKNAYENVTIVHLNTFLMEIDNTGGRETFHESNQTTKETKFIISDEEEENDDGDDEEDEVLFDSVCAFCDNGGTVLPCEGQCLRSFHPTIDAGVDTSCESLGFENAAQYEAILNFLCDNCKFQKHQCFACGMLGSSDKSSAAEVFPCVSATCGHFYHSDCVAKLLYPADETLAMKLKSEIAGGESFTCPAHKCHLCEQGEDKDDHDMQFAVCRRCPKSYHRKCLPRSKSAQ</sequence>
<evidence type="ECO:0000313" key="3">
    <source>
        <dbReference type="Proteomes" id="UP001151760"/>
    </source>
</evidence>
<accession>A0ABQ5A6W0</accession>
<dbReference type="InterPro" id="IPR055198">
    <property type="entry name" value="NSD_PHD"/>
</dbReference>